<name>A0A8J2PE11_9HEXA</name>
<protein>
    <submittedName>
        <fullName evidence="5">Uncharacterized protein</fullName>
    </submittedName>
</protein>
<keyword evidence="6" id="KW-1185">Reference proteome</keyword>
<dbReference type="PANTHER" id="PTHR48043">
    <property type="entry name" value="EG:EG0003.4 PROTEIN-RELATED"/>
    <property type="match status" value="1"/>
</dbReference>
<evidence type="ECO:0000256" key="2">
    <source>
        <dbReference type="ARBA" id="ARBA00022676"/>
    </source>
</evidence>
<keyword evidence="4" id="KW-0472">Membrane</keyword>
<dbReference type="InterPro" id="IPR050271">
    <property type="entry name" value="UDP-glycosyltransferase"/>
</dbReference>
<evidence type="ECO:0000256" key="1">
    <source>
        <dbReference type="ARBA" id="ARBA00009995"/>
    </source>
</evidence>
<dbReference type="GO" id="GO:0008194">
    <property type="term" value="F:UDP-glycosyltransferase activity"/>
    <property type="evidence" value="ECO:0007669"/>
    <property type="project" value="InterPro"/>
</dbReference>
<keyword evidence="2" id="KW-0328">Glycosyltransferase</keyword>
<comment type="caution">
    <text evidence="5">The sequence shown here is derived from an EMBL/GenBank/DDBJ whole genome shotgun (WGS) entry which is preliminary data.</text>
</comment>
<dbReference type="InterPro" id="IPR002213">
    <property type="entry name" value="UDP_glucos_trans"/>
</dbReference>
<keyword evidence="4" id="KW-0812">Transmembrane</keyword>
<reference evidence="5" key="1">
    <citation type="submission" date="2021-06" db="EMBL/GenBank/DDBJ databases">
        <authorList>
            <person name="Hodson N. C."/>
            <person name="Mongue J. A."/>
            <person name="Jaron S. K."/>
        </authorList>
    </citation>
    <scope>NUCLEOTIDE SEQUENCE</scope>
</reference>
<feature type="transmembrane region" description="Helical" evidence="4">
    <location>
        <begin position="99"/>
        <end position="122"/>
    </location>
</feature>
<dbReference type="OrthoDB" id="5835829at2759"/>
<sequence>MATTVSNFRSPEFEGVYFSCWFEFIVGSHVSWGATVDQVLNNPKYSTNMKSMSALFRDRPMNPIETGVYWTEFVLRHNSTKSLKPIQNLTFFQRRLFDVALVFIFGVSFVLALLFVILFRFFKTTLQTKTLKRMDVLENKKKCQ</sequence>
<dbReference type="AlphaFoldDB" id="A0A8J2PE11"/>
<accession>A0A8J2PE11</accession>
<dbReference type="Pfam" id="PF00201">
    <property type="entry name" value="UDPGT"/>
    <property type="match status" value="1"/>
</dbReference>
<gene>
    <name evidence="5" type="ORF">AFUS01_LOCUS22157</name>
</gene>
<evidence type="ECO:0000256" key="4">
    <source>
        <dbReference type="SAM" id="Phobius"/>
    </source>
</evidence>
<dbReference type="PANTHER" id="PTHR48043:SF145">
    <property type="entry name" value="FI06409P-RELATED"/>
    <property type="match status" value="1"/>
</dbReference>
<keyword evidence="4" id="KW-1133">Transmembrane helix</keyword>
<dbReference type="Proteomes" id="UP000708208">
    <property type="component" value="Unassembled WGS sequence"/>
</dbReference>
<evidence type="ECO:0000313" key="6">
    <source>
        <dbReference type="Proteomes" id="UP000708208"/>
    </source>
</evidence>
<organism evidence="5 6">
    <name type="scientific">Allacma fusca</name>
    <dbReference type="NCBI Taxonomy" id="39272"/>
    <lineage>
        <taxon>Eukaryota</taxon>
        <taxon>Metazoa</taxon>
        <taxon>Ecdysozoa</taxon>
        <taxon>Arthropoda</taxon>
        <taxon>Hexapoda</taxon>
        <taxon>Collembola</taxon>
        <taxon>Symphypleona</taxon>
        <taxon>Sminthuridae</taxon>
        <taxon>Allacma</taxon>
    </lineage>
</organism>
<keyword evidence="3" id="KW-0808">Transferase</keyword>
<evidence type="ECO:0000256" key="3">
    <source>
        <dbReference type="ARBA" id="ARBA00022679"/>
    </source>
</evidence>
<dbReference type="EMBL" id="CAJVCH010254517">
    <property type="protein sequence ID" value="CAG7733731.1"/>
    <property type="molecule type" value="Genomic_DNA"/>
</dbReference>
<evidence type="ECO:0000313" key="5">
    <source>
        <dbReference type="EMBL" id="CAG7733731.1"/>
    </source>
</evidence>
<proteinExistence type="inferred from homology"/>
<comment type="similarity">
    <text evidence="1">Belongs to the UDP-glycosyltransferase family.</text>
</comment>